<evidence type="ECO:0000313" key="5">
    <source>
        <dbReference type="Proteomes" id="UP000256269"/>
    </source>
</evidence>
<feature type="compositionally biased region" description="Low complexity" evidence="1">
    <location>
        <begin position="30"/>
        <end position="117"/>
    </location>
</feature>
<comment type="caution">
    <text evidence="4">The sequence shown here is derived from an EMBL/GenBank/DDBJ whole genome shotgun (WGS) entry which is preliminary data.</text>
</comment>
<keyword evidence="2" id="KW-1133">Transmembrane helix</keyword>
<accession>A0A3E0H028</accession>
<sequence>MTSPYGPSGGNDPQQWGQQPQGGYPGTPSGGFPAQPPQQQQPQWGQQPNPYGQPQTGPQQQQPGQYQQPSPYGGQPAYPQQQPQQFNPYGQPAQQTAQWGQQPMPGQQPQWGQQQPGQFGGGFPGAPAPKSGRRGLVIGIVVVAVLIVIVVVVLLVAGVFTKKVFDTAKVEQGVTGVLTNDYKLKASDVKCPDGEAVKTGNTFDCTVTVDGAQKKVTVTVKSDDGHYEVGQPQ</sequence>
<feature type="region of interest" description="Disordered" evidence="1">
    <location>
        <begin position="1"/>
        <end position="127"/>
    </location>
</feature>
<dbReference type="RefSeq" id="WP_116179480.1">
    <property type="nucleotide sequence ID" value="NZ_CP144375.1"/>
</dbReference>
<keyword evidence="2" id="KW-0812">Transmembrane</keyword>
<evidence type="ECO:0000259" key="3">
    <source>
        <dbReference type="Pfam" id="PF14230"/>
    </source>
</evidence>
<dbReference type="OrthoDB" id="3625154at2"/>
<feature type="domain" description="DUF4333" evidence="3">
    <location>
        <begin position="151"/>
        <end position="225"/>
    </location>
</feature>
<evidence type="ECO:0000256" key="1">
    <source>
        <dbReference type="SAM" id="MobiDB-lite"/>
    </source>
</evidence>
<gene>
    <name evidence="4" type="ORF">BCF44_11637</name>
</gene>
<feature type="compositionally biased region" description="Low complexity" evidence="1">
    <location>
        <begin position="10"/>
        <end position="22"/>
    </location>
</feature>
<proteinExistence type="predicted"/>
<dbReference type="EMBL" id="QUNO01000016">
    <property type="protein sequence ID" value="REH36168.1"/>
    <property type="molecule type" value="Genomic_DNA"/>
</dbReference>
<reference evidence="4 5" key="1">
    <citation type="submission" date="2018-08" db="EMBL/GenBank/DDBJ databases">
        <title>Genomic Encyclopedia of Archaeal and Bacterial Type Strains, Phase II (KMG-II): from individual species to whole genera.</title>
        <authorList>
            <person name="Goeker M."/>
        </authorList>
    </citation>
    <scope>NUCLEOTIDE SEQUENCE [LARGE SCALE GENOMIC DNA]</scope>
    <source>
        <strain evidence="4 5">DSM 45791</strain>
    </source>
</reference>
<evidence type="ECO:0000313" key="4">
    <source>
        <dbReference type="EMBL" id="REH36168.1"/>
    </source>
</evidence>
<feature type="transmembrane region" description="Helical" evidence="2">
    <location>
        <begin position="136"/>
        <end position="160"/>
    </location>
</feature>
<keyword evidence="5" id="KW-1185">Reference proteome</keyword>
<dbReference type="Pfam" id="PF14230">
    <property type="entry name" value="DUF4333"/>
    <property type="match status" value="1"/>
</dbReference>
<organism evidence="4 5">
    <name type="scientific">Kutzneria buriramensis</name>
    <dbReference type="NCBI Taxonomy" id="1045776"/>
    <lineage>
        <taxon>Bacteria</taxon>
        <taxon>Bacillati</taxon>
        <taxon>Actinomycetota</taxon>
        <taxon>Actinomycetes</taxon>
        <taxon>Pseudonocardiales</taxon>
        <taxon>Pseudonocardiaceae</taxon>
        <taxon>Kutzneria</taxon>
    </lineage>
</organism>
<dbReference type="Proteomes" id="UP000256269">
    <property type="component" value="Unassembled WGS sequence"/>
</dbReference>
<dbReference type="AlphaFoldDB" id="A0A3E0H028"/>
<keyword evidence="2" id="KW-0472">Membrane</keyword>
<dbReference type="InterPro" id="IPR025637">
    <property type="entry name" value="DUF4333"/>
</dbReference>
<protein>
    <submittedName>
        <fullName evidence="4">Uncharacterized protein DUF4333</fullName>
    </submittedName>
</protein>
<evidence type="ECO:0000256" key="2">
    <source>
        <dbReference type="SAM" id="Phobius"/>
    </source>
</evidence>
<name>A0A3E0H028_9PSEU</name>